<reference evidence="1 2" key="1">
    <citation type="submission" date="2018-04" db="EMBL/GenBank/DDBJ databases">
        <title>Genomic Encyclopedia of Archaeal and Bacterial Type Strains, Phase II (KMG-II): from individual species to whole genera.</title>
        <authorList>
            <person name="Goeker M."/>
        </authorList>
    </citation>
    <scope>NUCLEOTIDE SEQUENCE [LARGE SCALE GENOMIC DNA]</scope>
    <source>
        <strain evidence="1 2">DSM 45169</strain>
    </source>
</reference>
<evidence type="ECO:0000313" key="2">
    <source>
        <dbReference type="Proteomes" id="UP000241639"/>
    </source>
</evidence>
<keyword evidence="2" id="KW-1185">Reference proteome</keyword>
<dbReference type="RefSeq" id="WP_107726908.1">
    <property type="nucleotide sequence ID" value="NZ_PZZP01000001.1"/>
</dbReference>
<dbReference type="EMBL" id="PZZP01000001">
    <property type="protein sequence ID" value="PTM59712.1"/>
    <property type="molecule type" value="Genomic_DNA"/>
</dbReference>
<dbReference type="OrthoDB" id="2987087at2"/>
<gene>
    <name evidence="1" type="ORF">C8J48_2342</name>
</gene>
<evidence type="ECO:0008006" key="3">
    <source>
        <dbReference type="Google" id="ProtNLM"/>
    </source>
</evidence>
<sequence length="268" mass="31840">MFDTKKGKYSFAENERIIEKMNEGFQQGMRDRDILKELSTELNRGFAGIMSHVRKLRNEHPERFLSNTNSDSEHEKRLNSWTEEEENQVIECVNNYLEQGKSLASAIAYLEKKLNRTQGAIYQRIYTLRRKFPERFTRMPESRPRRKRQLEEWQFQRPVIRDLNGQSLSESQSAYYPQQEAAASMESIHMTSIHQQDNLSEEEMVIKAFENRYGKANLSTRKQLLRLMEQYGHTRVSIALFTLQDNKEFPAMIVRFLDNHLYHNHPTN</sequence>
<evidence type="ECO:0000313" key="1">
    <source>
        <dbReference type="EMBL" id="PTM59712.1"/>
    </source>
</evidence>
<proteinExistence type="predicted"/>
<name>A0A2T4ZCX6_9BACL</name>
<organism evidence="1 2">
    <name type="scientific">Desmospora activa DSM 45169</name>
    <dbReference type="NCBI Taxonomy" id="1121389"/>
    <lineage>
        <taxon>Bacteria</taxon>
        <taxon>Bacillati</taxon>
        <taxon>Bacillota</taxon>
        <taxon>Bacilli</taxon>
        <taxon>Bacillales</taxon>
        <taxon>Thermoactinomycetaceae</taxon>
        <taxon>Desmospora</taxon>
    </lineage>
</organism>
<protein>
    <recommendedName>
        <fullName evidence="3">Myb-like DNA-binding protein</fullName>
    </recommendedName>
</protein>
<dbReference type="AlphaFoldDB" id="A0A2T4ZCX6"/>
<comment type="caution">
    <text evidence="1">The sequence shown here is derived from an EMBL/GenBank/DDBJ whole genome shotgun (WGS) entry which is preliminary data.</text>
</comment>
<dbReference type="Proteomes" id="UP000241639">
    <property type="component" value="Unassembled WGS sequence"/>
</dbReference>
<accession>A0A2T4ZCX6</accession>